<evidence type="ECO:0000256" key="3">
    <source>
        <dbReference type="ARBA" id="ARBA00023163"/>
    </source>
</evidence>
<evidence type="ECO:0000256" key="2">
    <source>
        <dbReference type="ARBA" id="ARBA00023125"/>
    </source>
</evidence>
<accession>A0AAU6WN90</accession>
<gene>
    <name evidence="6" type="ORF">AAFP95_18970</name>
</gene>
<keyword evidence="2" id="KW-0238">DNA-binding</keyword>
<dbReference type="AlphaFoldDB" id="A0AAU6WN90"/>
<keyword evidence="7" id="KW-1185">Reference proteome</keyword>
<evidence type="ECO:0000313" key="7">
    <source>
        <dbReference type="Proteomes" id="UP001463665"/>
    </source>
</evidence>
<keyword evidence="3" id="KW-0804">Transcription</keyword>
<dbReference type="InterPro" id="IPR009057">
    <property type="entry name" value="Homeodomain-like_sf"/>
</dbReference>
<keyword evidence="4" id="KW-0472">Membrane</keyword>
<dbReference type="PANTHER" id="PTHR43280">
    <property type="entry name" value="ARAC-FAMILY TRANSCRIPTIONAL REGULATOR"/>
    <property type="match status" value="1"/>
</dbReference>
<evidence type="ECO:0000259" key="5">
    <source>
        <dbReference type="PROSITE" id="PS01124"/>
    </source>
</evidence>
<dbReference type="SUPFAM" id="SSF46689">
    <property type="entry name" value="Homeodomain-like"/>
    <property type="match status" value="1"/>
</dbReference>
<sequence>MSKSFQQLLFFIIISIPPLVQAKNGFQNLSPKTIHTVFYGYFSEALTINDFLSVPADLPEVSGVLTARSSEAQPDPVLKKKSGALSLAKDAAIIILSGILIMSFFRFRKIRKKQRSRLRQIIRSRRQSSESDPNPAAEEEYCFPNISIEETFGDEKQPNRPKTESLMTPETETKLLELLDIFENGTLYNSKNMSLPFLAGELNTNTKYLSFVINRYKSADFKTYINRLRIQYIVKRLSGDEKYRQYKISILADECGFSSHSKFASVFKTMTDYSPSAYIKLLDAGNQPEIDDFFVEEMSL</sequence>
<reference evidence="6 7" key="1">
    <citation type="submission" date="2024-04" db="EMBL/GenBank/DDBJ databases">
        <title>Genome sequencing and assembly of rice foliar adapted Chryseobacterium endophyticum OsEnb-ALM-A6.</title>
        <authorList>
            <person name="Kumar S."/>
            <person name="Javed M."/>
            <person name="Chouhan V."/>
            <person name="Charishma K."/>
            <person name="Patel A."/>
            <person name="Kumar M."/>
            <person name="Sahu K.P."/>
            <person name="Kumar A."/>
        </authorList>
    </citation>
    <scope>NUCLEOTIDE SEQUENCE [LARGE SCALE GENOMIC DNA]</scope>
    <source>
        <strain evidence="6 7">OsEnb-ALM-A6</strain>
    </source>
</reference>
<dbReference type="GO" id="GO:0003700">
    <property type="term" value="F:DNA-binding transcription factor activity"/>
    <property type="evidence" value="ECO:0007669"/>
    <property type="project" value="InterPro"/>
</dbReference>
<dbReference type="EMBL" id="CP154834">
    <property type="protein sequence ID" value="XAO73773.1"/>
    <property type="molecule type" value="Genomic_DNA"/>
</dbReference>
<organism evidence="6 7">
    <name type="scientific">Chryseobacterium endophyticum</name>
    <dbReference type="NCBI Taxonomy" id="1854762"/>
    <lineage>
        <taxon>Bacteria</taxon>
        <taxon>Pseudomonadati</taxon>
        <taxon>Bacteroidota</taxon>
        <taxon>Flavobacteriia</taxon>
        <taxon>Flavobacteriales</taxon>
        <taxon>Weeksellaceae</taxon>
        <taxon>Chryseobacterium group</taxon>
        <taxon>Chryseobacterium</taxon>
    </lineage>
</organism>
<dbReference type="Proteomes" id="UP001463665">
    <property type="component" value="Chromosome"/>
</dbReference>
<dbReference type="Gene3D" id="1.10.10.60">
    <property type="entry name" value="Homeodomain-like"/>
    <property type="match status" value="1"/>
</dbReference>
<dbReference type="SMART" id="SM00342">
    <property type="entry name" value="HTH_ARAC"/>
    <property type="match status" value="1"/>
</dbReference>
<feature type="domain" description="HTH araC/xylS-type" evidence="5">
    <location>
        <begin position="176"/>
        <end position="281"/>
    </location>
</feature>
<proteinExistence type="predicted"/>
<dbReference type="Pfam" id="PF12833">
    <property type="entry name" value="HTH_18"/>
    <property type="match status" value="1"/>
</dbReference>
<keyword evidence="4" id="KW-1133">Transmembrane helix</keyword>
<keyword evidence="1" id="KW-0805">Transcription regulation</keyword>
<evidence type="ECO:0000256" key="1">
    <source>
        <dbReference type="ARBA" id="ARBA00023015"/>
    </source>
</evidence>
<name>A0AAU6WN90_9FLAO</name>
<protein>
    <submittedName>
        <fullName evidence="6">Helix-turn-helix domain-containing protein</fullName>
    </submittedName>
</protein>
<feature type="transmembrane region" description="Helical" evidence="4">
    <location>
        <begin position="91"/>
        <end position="107"/>
    </location>
</feature>
<evidence type="ECO:0000256" key="4">
    <source>
        <dbReference type="SAM" id="Phobius"/>
    </source>
</evidence>
<keyword evidence="4" id="KW-0812">Transmembrane</keyword>
<dbReference type="InterPro" id="IPR018060">
    <property type="entry name" value="HTH_AraC"/>
</dbReference>
<dbReference type="PANTHER" id="PTHR43280:SF2">
    <property type="entry name" value="HTH-TYPE TRANSCRIPTIONAL REGULATOR EXSA"/>
    <property type="match status" value="1"/>
</dbReference>
<dbReference type="PROSITE" id="PS01124">
    <property type="entry name" value="HTH_ARAC_FAMILY_2"/>
    <property type="match status" value="1"/>
</dbReference>
<evidence type="ECO:0000313" key="6">
    <source>
        <dbReference type="EMBL" id="XAO73773.1"/>
    </source>
</evidence>
<dbReference type="RefSeq" id="WP_345766158.1">
    <property type="nucleotide sequence ID" value="NZ_CP154834.1"/>
</dbReference>
<dbReference type="GO" id="GO:0043565">
    <property type="term" value="F:sequence-specific DNA binding"/>
    <property type="evidence" value="ECO:0007669"/>
    <property type="project" value="InterPro"/>
</dbReference>